<accession>A0A2S8GCM2</accession>
<dbReference type="EMBL" id="PUHZ01000025">
    <property type="protein sequence ID" value="PQO42197.1"/>
    <property type="molecule type" value="Genomic_DNA"/>
</dbReference>
<evidence type="ECO:0000313" key="1">
    <source>
        <dbReference type="EMBL" id="PQO42197.1"/>
    </source>
</evidence>
<proteinExistence type="predicted"/>
<comment type="caution">
    <text evidence="1">The sequence shown here is derived from an EMBL/GenBank/DDBJ whole genome shotgun (WGS) entry which is preliminary data.</text>
</comment>
<reference evidence="1 2" key="1">
    <citation type="submission" date="2018-02" db="EMBL/GenBank/DDBJ databases">
        <title>Comparative genomes isolates from brazilian mangrove.</title>
        <authorList>
            <person name="Araujo J.E."/>
            <person name="Taketani R.G."/>
            <person name="Silva M.C.P."/>
            <person name="Loureco M.V."/>
            <person name="Andreote F.D."/>
        </authorList>
    </citation>
    <scope>NUCLEOTIDE SEQUENCE [LARGE SCALE GENOMIC DNA]</scope>
    <source>
        <strain evidence="1 2">Nap-Phe MGV</strain>
    </source>
</reference>
<name>A0A2S8GCM2_9BACT</name>
<dbReference type="Proteomes" id="UP000237819">
    <property type="component" value="Unassembled WGS sequence"/>
</dbReference>
<dbReference type="AlphaFoldDB" id="A0A2S8GCM2"/>
<gene>
    <name evidence="1" type="ORF">C5Y93_28025</name>
</gene>
<sequence length="307" mass="36122">MAFDFTHSKYQLFDRQAMEDFGFAAEKIEKFRNGFPTEDRSWSGWRTWAIDWGKECFECVQEYEILHLDTLQFSRHQKHAGWKSGRFWSRYSDKQDEVSIASAYQYAIAHQYKSIDLPLFYAMGRLPPRWIGGTFRVDDPVLKSVNIQTLALNIPLKKRLDFDSLRRAEPDGKPVWVIRMTTAPYENSDSLGMRELTLDPAKDYAAVRVNRVLRRARITVETQYRQQGDRWLPEIVDTKLYRIGPNGSEEMIESIRARYTEIRQVEDLNASRFEVPLEPGMVVKDRIEDWYCRVDEDGNTLIPIFQP</sequence>
<evidence type="ECO:0000313" key="2">
    <source>
        <dbReference type="Proteomes" id="UP000237819"/>
    </source>
</evidence>
<organism evidence="1 2">
    <name type="scientific">Blastopirellula marina</name>
    <dbReference type="NCBI Taxonomy" id="124"/>
    <lineage>
        <taxon>Bacteria</taxon>
        <taxon>Pseudomonadati</taxon>
        <taxon>Planctomycetota</taxon>
        <taxon>Planctomycetia</taxon>
        <taxon>Pirellulales</taxon>
        <taxon>Pirellulaceae</taxon>
        <taxon>Blastopirellula</taxon>
    </lineage>
</organism>
<protein>
    <submittedName>
        <fullName evidence="1">Uncharacterized protein</fullName>
    </submittedName>
</protein>